<feature type="domain" description="Transposase IS66 central" evidence="1">
    <location>
        <begin position="29"/>
        <end position="122"/>
    </location>
</feature>
<dbReference type="EMBL" id="BAAACI010000006">
    <property type="protein sequence ID" value="GAA0772373.1"/>
    <property type="molecule type" value="Genomic_DNA"/>
</dbReference>
<dbReference type="Pfam" id="PF03050">
    <property type="entry name" value="DDE_Tnp_IS66"/>
    <property type="match status" value="1"/>
</dbReference>
<evidence type="ECO:0000313" key="2">
    <source>
        <dbReference type="EMBL" id="GAA0772373.1"/>
    </source>
</evidence>
<reference evidence="3" key="1">
    <citation type="journal article" date="2019" name="Int. J. Syst. Evol. Microbiol.">
        <title>The Global Catalogue of Microorganisms (GCM) 10K type strain sequencing project: providing services to taxonomists for standard genome sequencing and annotation.</title>
        <authorList>
            <consortium name="The Broad Institute Genomics Platform"/>
            <consortium name="The Broad Institute Genome Sequencing Center for Infectious Disease"/>
            <person name="Wu L."/>
            <person name="Ma J."/>
        </authorList>
    </citation>
    <scope>NUCLEOTIDE SEQUENCE [LARGE SCALE GENOMIC DNA]</scope>
    <source>
        <strain evidence="3">JCM 1417</strain>
    </source>
</reference>
<keyword evidence="3" id="KW-1185">Reference proteome</keyword>
<organism evidence="2 3">
    <name type="scientific">Clostridium subterminale</name>
    <dbReference type="NCBI Taxonomy" id="1550"/>
    <lineage>
        <taxon>Bacteria</taxon>
        <taxon>Bacillati</taxon>
        <taxon>Bacillota</taxon>
        <taxon>Clostridia</taxon>
        <taxon>Eubacteriales</taxon>
        <taxon>Clostridiaceae</taxon>
        <taxon>Clostridium</taxon>
    </lineage>
</organism>
<protein>
    <recommendedName>
        <fullName evidence="1">Transposase IS66 central domain-containing protein</fullName>
    </recommendedName>
</protein>
<gene>
    <name evidence="2" type="ORF">GCM10008908_18480</name>
</gene>
<accession>A0ABP3VZH6</accession>
<dbReference type="InterPro" id="IPR052344">
    <property type="entry name" value="Transposase-related"/>
</dbReference>
<dbReference type="InterPro" id="IPR004291">
    <property type="entry name" value="Transposase_IS66_central"/>
</dbReference>
<dbReference type="Proteomes" id="UP001501047">
    <property type="component" value="Unassembled WGS sequence"/>
</dbReference>
<comment type="caution">
    <text evidence="2">The sequence shown here is derived from an EMBL/GenBank/DDBJ whole genome shotgun (WGS) entry which is preliminary data.</text>
</comment>
<dbReference type="PANTHER" id="PTHR33678:SF1">
    <property type="entry name" value="BLL1576 PROTEIN"/>
    <property type="match status" value="1"/>
</dbReference>
<name>A0ABP3VZH6_CLOSU</name>
<proteinExistence type="predicted"/>
<sequence>MPLRYYIEAIPLDSKKKEIPGSGGAIGRNFCHKLFRLERKWQELSPEECKKNRLIKSVPVLDAFFAWAENTNTNNSNLKKAFKYTLNHREYFTNFLINGEIPLSNNLSEQAVKPVAITRKKLIIF</sequence>
<evidence type="ECO:0000313" key="3">
    <source>
        <dbReference type="Proteomes" id="UP001501047"/>
    </source>
</evidence>
<dbReference type="PANTHER" id="PTHR33678">
    <property type="entry name" value="BLL1576 PROTEIN"/>
    <property type="match status" value="1"/>
</dbReference>
<evidence type="ECO:0000259" key="1">
    <source>
        <dbReference type="Pfam" id="PF03050"/>
    </source>
</evidence>